<dbReference type="EMBL" id="CM001475">
    <property type="protein sequence ID" value="EIC31450.1"/>
    <property type="molecule type" value="Genomic_DNA"/>
</dbReference>
<evidence type="ECO:0000313" key="2">
    <source>
        <dbReference type="EMBL" id="EIC31450.1"/>
    </source>
</evidence>
<feature type="transmembrane region" description="Helical" evidence="1">
    <location>
        <begin position="88"/>
        <end position="109"/>
    </location>
</feature>
<dbReference type="RefSeq" id="WP_005374809.1">
    <property type="nucleotide sequence ID" value="NZ_CM001475.1"/>
</dbReference>
<keyword evidence="1" id="KW-0472">Membrane</keyword>
<feature type="transmembrane region" description="Helical" evidence="1">
    <location>
        <begin position="27"/>
        <end position="44"/>
    </location>
</feature>
<reference evidence="2 3" key="1">
    <citation type="journal article" date="2013" name="Genome Announc.">
        <title>Genome Sequence of the Obligate Gammaproteobacterial Methanotroph Methylomicrobium album Strain BG8.</title>
        <authorList>
            <person name="Kits K.D."/>
            <person name="Kalyuzhnaya M.G."/>
            <person name="Klotz M.G."/>
            <person name="Jetten M.S."/>
            <person name="Op den Camp H.J."/>
            <person name="Vuilleumier S."/>
            <person name="Bringel F."/>
            <person name="Dispirito A.A."/>
            <person name="Murrell J.C."/>
            <person name="Bruce D."/>
            <person name="Cheng J.F."/>
            <person name="Copeland A."/>
            <person name="Goodwin L."/>
            <person name="Hauser L."/>
            <person name="Lajus A."/>
            <person name="Land M.L."/>
            <person name="Lapidus A."/>
            <person name="Lucas S."/>
            <person name="Medigue C."/>
            <person name="Pitluck S."/>
            <person name="Woyke T."/>
            <person name="Zeytun A."/>
            <person name="Stein L.Y."/>
        </authorList>
    </citation>
    <scope>NUCLEOTIDE SEQUENCE [LARGE SCALE GENOMIC DNA]</scope>
    <source>
        <strain evidence="2 3">BG8</strain>
    </source>
</reference>
<sequence>MATVDIIRQYLPLCWFRHNPLELTRSTGFFKQNLVFYFLIQYFLQANMTDDPFESFYEVALETGLTLLFIGLMMFFNKTLYGFVQVTTAMMLCANVVALFVIPVMIWVTVSDDPLSYYLLFALIFWDFTLITYIFKKVIEINVIASTVLALLYFIATYLGAFGLGQLI</sequence>
<dbReference type="eggNOG" id="ENOG5031MY6">
    <property type="taxonomic scope" value="Bacteria"/>
</dbReference>
<keyword evidence="3" id="KW-1185">Reference proteome</keyword>
<name>H8GID8_METAL</name>
<protein>
    <recommendedName>
        <fullName evidence="4">Yip1 domain-containing protein</fullName>
    </recommendedName>
</protein>
<dbReference type="AlphaFoldDB" id="H8GID8"/>
<feature type="transmembrane region" description="Helical" evidence="1">
    <location>
        <begin position="56"/>
        <end position="76"/>
    </location>
</feature>
<dbReference type="Proteomes" id="UP000005090">
    <property type="component" value="Chromosome"/>
</dbReference>
<feature type="transmembrane region" description="Helical" evidence="1">
    <location>
        <begin position="115"/>
        <end position="135"/>
    </location>
</feature>
<organism evidence="2 3">
    <name type="scientific">Methylomicrobium album BG8</name>
    <dbReference type="NCBI Taxonomy" id="686340"/>
    <lineage>
        <taxon>Bacteria</taxon>
        <taxon>Pseudomonadati</taxon>
        <taxon>Pseudomonadota</taxon>
        <taxon>Gammaproteobacteria</taxon>
        <taxon>Methylococcales</taxon>
        <taxon>Methylococcaceae</taxon>
        <taxon>Methylomicrobium</taxon>
    </lineage>
</organism>
<feature type="transmembrane region" description="Helical" evidence="1">
    <location>
        <begin position="142"/>
        <end position="164"/>
    </location>
</feature>
<dbReference type="STRING" id="686340.Metal_3808"/>
<evidence type="ECO:0000313" key="3">
    <source>
        <dbReference type="Proteomes" id="UP000005090"/>
    </source>
</evidence>
<gene>
    <name evidence="2" type="ORF">Metal_3808</name>
</gene>
<evidence type="ECO:0008006" key="4">
    <source>
        <dbReference type="Google" id="ProtNLM"/>
    </source>
</evidence>
<dbReference type="HOGENOM" id="CLU_128121_1_0_6"/>
<proteinExistence type="predicted"/>
<keyword evidence="1" id="KW-1133">Transmembrane helix</keyword>
<keyword evidence="1" id="KW-0812">Transmembrane</keyword>
<evidence type="ECO:0000256" key="1">
    <source>
        <dbReference type="SAM" id="Phobius"/>
    </source>
</evidence>
<accession>H8GID8</accession>